<comment type="caution">
    <text evidence="1">The sequence shown here is derived from an EMBL/GenBank/DDBJ whole genome shotgun (WGS) entry which is preliminary data.</text>
</comment>
<dbReference type="RefSeq" id="WP_099551874.1">
    <property type="nucleotide sequence ID" value="NZ_JAEDWU010000002.1"/>
</dbReference>
<dbReference type="AlphaFoldDB" id="A0AAJ2TND4"/>
<evidence type="ECO:0000313" key="2">
    <source>
        <dbReference type="Proteomes" id="UP001288387"/>
    </source>
</evidence>
<sequence>MPAPGDIYTVHNARLQAFVAYQLTHQDDREGGFAILTLDWTGTTLPDPAAVAAMQPARFDYLHQDNALDHLWVGRRVPRDFQHMGWRAPLVGSAPDSYGTWPDGSEVERQRHWNAQDAAAVQAFKTAARAPENHTVLLERGQYPVRRSATRLDGQAMNLAPSLALFDALPLLTRLDIAEPVPDLLPWLRTRPLIHSLDISGQYAPALDLRGTGLLQLVIDVTGLRSLHLNASLSRLTLQGSISPDLVIHGEDDGRWLTVISSDAGLPWSGLPQLGELQLREVREVDASRIAARFPQLRALRIAGAPCVLQGLQHLGDLRQLHTLSASDVFPAEDAVFPAPECWPSLCRLWLHSLPAALGSAIRKAYKGEVAKGLDLDVGQLRKPEWLAANLDNPFRDWEGGTHISTAQAKKAAALYRNACTDALKLDTGGGDAAELTAALAQIGRAYTEGFNALDRRSGFIETEEREQIYTAWMGIVDAVDARSEIALDREVLRAAMNEVRTF</sequence>
<dbReference type="EMBL" id="JAXRVB010000014">
    <property type="protein sequence ID" value="MDZ5765470.1"/>
    <property type="molecule type" value="Genomic_DNA"/>
</dbReference>
<name>A0AAJ2TND4_STEMA</name>
<proteinExistence type="predicted"/>
<dbReference type="Proteomes" id="UP001288387">
    <property type="component" value="Unassembled WGS sequence"/>
</dbReference>
<reference evidence="1" key="1">
    <citation type="submission" date="2023-12" db="EMBL/GenBank/DDBJ databases">
        <title>'Antibacterial potential of Stenotrophomonas maltophilia cystic fibrosis isolates' (manuscript under preparation).</title>
        <authorList>
            <person name="Crisan C.V."/>
            <person name="Pettis M."/>
            <person name="Goldberg J.B."/>
        </authorList>
    </citation>
    <scope>NUCLEOTIDE SEQUENCE</scope>
    <source>
        <strain evidence="1">CCV129</strain>
    </source>
</reference>
<gene>
    <name evidence="1" type="ORF">U4I38_13420</name>
</gene>
<accession>A0AAJ2TND4</accession>
<evidence type="ECO:0008006" key="3">
    <source>
        <dbReference type="Google" id="ProtNLM"/>
    </source>
</evidence>
<protein>
    <recommendedName>
        <fullName evidence="3">Gliding motility protein</fullName>
    </recommendedName>
</protein>
<evidence type="ECO:0000313" key="1">
    <source>
        <dbReference type="EMBL" id="MDZ5765470.1"/>
    </source>
</evidence>
<organism evidence="1 2">
    <name type="scientific">Stenotrophomonas maltophilia</name>
    <name type="common">Pseudomonas maltophilia</name>
    <name type="synonym">Xanthomonas maltophilia</name>
    <dbReference type="NCBI Taxonomy" id="40324"/>
    <lineage>
        <taxon>Bacteria</taxon>
        <taxon>Pseudomonadati</taxon>
        <taxon>Pseudomonadota</taxon>
        <taxon>Gammaproteobacteria</taxon>
        <taxon>Lysobacterales</taxon>
        <taxon>Lysobacteraceae</taxon>
        <taxon>Stenotrophomonas</taxon>
        <taxon>Stenotrophomonas maltophilia group</taxon>
    </lineage>
</organism>